<evidence type="ECO:0000313" key="3">
    <source>
        <dbReference type="Proteomes" id="UP000050827"/>
    </source>
</evidence>
<dbReference type="PATRIC" id="fig|1547436.3.peg.2232"/>
<protein>
    <submittedName>
        <fullName evidence="2">Metallophosphoesterase</fullName>
    </submittedName>
</protein>
<dbReference type="EMBL" id="LCTZ01000002">
    <property type="protein sequence ID" value="KQC30314.1"/>
    <property type="molecule type" value="Genomic_DNA"/>
</dbReference>
<dbReference type="RefSeq" id="WP_055395072.1">
    <property type="nucleotide sequence ID" value="NZ_LCTZ01000002.1"/>
</dbReference>
<evidence type="ECO:0000259" key="1">
    <source>
        <dbReference type="Pfam" id="PF00149"/>
    </source>
</evidence>
<dbReference type="GO" id="GO:0016787">
    <property type="term" value="F:hydrolase activity"/>
    <property type="evidence" value="ECO:0007669"/>
    <property type="project" value="InterPro"/>
</dbReference>
<reference evidence="2 3" key="1">
    <citation type="submission" date="2015-04" db="EMBL/GenBank/DDBJ databases">
        <title>Complete genome of flavobacterium.</title>
        <authorList>
            <person name="Kwon Y.M."/>
            <person name="Kim S.-J."/>
        </authorList>
    </citation>
    <scope>NUCLEOTIDE SEQUENCE [LARGE SCALE GENOMIC DNA]</scope>
    <source>
        <strain evidence="2 3">DK169</strain>
    </source>
</reference>
<comment type="caution">
    <text evidence="2">The sequence shown here is derived from an EMBL/GenBank/DDBJ whole genome shotgun (WGS) entry which is preliminary data.</text>
</comment>
<evidence type="ECO:0000313" key="2">
    <source>
        <dbReference type="EMBL" id="KQC30314.1"/>
    </source>
</evidence>
<accession>A0A0Q0XGV8</accession>
<dbReference type="PANTHER" id="PTHR39323">
    <property type="entry name" value="BLR1149 PROTEIN"/>
    <property type="match status" value="1"/>
</dbReference>
<dbReference type="InterPro" id="IPR004843">
    <property type="entry name" value="Calcineurin-like_PHP"/>
</dbReference>
<dbReference type="Proteomes" id="UP000050827">
    <property type="component" value="Unassembled WGS sequence"/>
</dbReference>
<sequence>MTQTIKLQNQEFILHPLGGIFWVEKSMLLISDVHLGKVAHFRKFGAAVPQKAVHKNFILLDEIVNHFQPFQICFLGDLFHSSLNKEWQLFENWVKKTPSEIILIAGNHDIIAPEKFEGLDISIFQELILDRFLLTHHPEERKDLFNFCGHIHPAITLKGFGRQQLRLSCFFKKENQLIFPAFGTFTGTHTLKPKKGYEVFIIVEGEVVKV</sequence>
<dbReference type="SUPFAM" id="SSF56300">
    <property type="entry name" value="Metallo-dependent phosphatases"/>
    <property type="match status" value="1"/>
</dbReference>
<dbReference type="Gene3D" id="3.60.21.10">
    <property type="match status" value="1"/>
</dbReference>
<dbReference type="OrthoDB" id="9795838at2"/>
<dbReference type="PANTHER" id="PTHR39323:SF1">
    <property type="entry name" value="BLR1149 PROTEIN"/>
    <property type="match status" value="1"/>
</dbReference>
<name>A0A0Q0XGV8_9FLAO</name>
<organism evidence="2 3">
    <name type="scientific">Flagellimonas eckloniae</name>
    <dbReference type="NCBI Taxonomy" id="346185"/>
    <lineage>
        <taxon>Bacteria</taxon>
        <taxon>Pseudomonadati</taxon>
        <taxon>Bacteroidota</taxon>
        <taxon>Flavobacteriia</taxon>
        <taxon>Flavobacteriales</taxon>
        <taxon>Flavobacteriaceae</taxon>
        <taxon>Flagellimonas</taxon>
    </lineage>
</organism>
<dbReference type="PIRSF" id="PIRSF000887">
    <property type="entry name" value="Pesterase_MJ0037"/>
    <property type="match status" value="1"/>
</dbReference>
<dbReference type="InterPro" id="IPR024173">
    <property type="entry name" value="Pesterase_MJ0037-like"/>
</dbReference>
<dbReference type="STRING" id="346185.AAY42_10810"/>
<dbReference type="NCBIfam" id="TIGR04123">
    <property type="entry name" value="P_estr_lig_assc"/>
    <property type="match status" value="1"/>
</dbReference>
<dbReference type="InterPro" id="IPR029052">
    <property type="entry name" value="Metallo-depent_PP-like"/>
</dbReference>
<keyword evidence="3" id="KW-1185">Reference proteome</keyword>
<dbReference type="InterPro" id="IPR026336">
    <property type="entry name" value="PdeM-like"/>
</dbReference>
<proteinExistence type="predicted"/>
<dbReference type="Pfam" id="PF00149">
    <property type="entry name" value="Metallophos"/>
    <property type="match status" value="1"/>
</dbReference>
<gene>
    <name evidence="2" type="ORF">AAY42_10810</name>
</gene>
<dbReference type="AlphaFoldDB" id="A0A0Q0XGV8"/>
<feature type="domain" description="Calcineurin-like phosphoesterase" evidence="1">
    <location>
        <begin position="28"/>
        <end position="148"/>
    </location>
</feature>